<keyword evidence="4" id="KW-1185">Reference proteome</keyword>
<dbReference type="Gene3D" id="1.20.890.10">
    <property type="entry name" value="cAMP-dependent protein kinase regulatory subunit, dimerization-anchoring domain"/>
    <property type="match status" value="1"/>
</dbReference>
<dbReference type="GO" id="GO:0005509">
    <property type="term" value="F:calcium ion binding"/>
    <property type="evidence" value="ECO:0007669"/>
    <property type="project" value="InterPro"/>
</dbReference>
<feature type="compositionally biased region" description="Basic and acidic residues" evidence="1">
    <location>
        <begin position="1"/>
        <end position="13"/>
    </location>
</feature>
<reference evidence="3" key="1">
    <citation type="journal article" date="2023" name="Insect Mol. Biol.">
        <title>Genome sequencing provides insights into the evolution of gene families encoding plant cell wall-degrading enzymes in longhorned beetles.</title>
        <authorList>
            <person name="Shin N.R."/>
            <person name="Okamura Y."/>
            <person name="Kirsch R."/>
            <person name="Pauchet Y."/>
        </authorList>
    </citation>
    <scope>NUCLEOTIDE SEQUENCE</scope>
    <source>
        <strain evidence="3">AMC_N1</strain>
    </source>
</reference>
<dbReference type="Proteomes" id="UP001162162">
    <property type="component" value="Unassembled WGS sequence"/>
</dbReference>
<evidence type="ECO:0000313" key="3">
    <source>
        <dbReference type="EMBL" id="KAJ8957405.1"/>
    </source>
</evidence>
<dbReference type="CDD" id="cd22981">
    <property type="entry name" value="DD_TbAK-like"/>
    <property type="match status" value="1"/>
</dbReference>
<dbReference type="AlphaFoldDB" id="A0AAV8Z0A6"/>
<protein>
    <recommendedName>
        <fullName evidence="2">EF-hand domain-containing protein</fullName>
    </recommendedName>
</protein>
<dbReference type="EMBL" id="JAPWTK010000023">
    <property type="protein sequence ID" value="KAJ8957405.1"/>
    <property type="molecule type" value="Genomic_DNA"/>
</dbReference>
<dbReference type="PANTHER" id="PTHR21847">
    <property type="entry name" value="EF-HAND CALCIUM-BINDING DOMAIN-CONTAINING PROTEIN 10"/>
    <property type="match status" value="1"/>
</dbReference>
<dbReference type="InterPro" id="IPR002048">
    <property type="entry name" value="EF_hand_dom"/>
</dbReference>
<feature type="region of interest" description="Disordered" evidence="1">
    <location>
        <begin position="129"/>
        <end position="161"/>
    </location>
</feature>
<evidence type="ECO:0000313" key="4">
    <source>
        <dbReference type="Proteomes" id="UP001162162"/>
    </source>
</evidence>
<organism evidence="3 4">
    <name type="scientific">Aromia moschata</name>
    <dbReference type="NCBI Taxonomy" id="1265417"/>
    <lineage>
        <taxon>Eukaryota</taxon>
        <taxon>Metazoa</taxon>
        <taxon>Ecdysozoa</taxon>
        <taxon>Arthropoda</taxon>
        <taxon>Hexapoda</taxon>
        <taxon>Insecta</taxon>
        <taxon>Pterygota</taxon>
        <taxon>Neoptera</taxon>
        <taxon>Endopterygota</taxon>
        <taxon>Coleoptera</taxon>
        <taxon>Polyphaga</taxon>
        <taxon>Cucujiformia</taxon>
        <taxon>Chrysomeloidea</taxon>
        <taxon>Cerambycidae</taxon>
        <taxon>Cerambycinae</taxon>
        <taxon>Callichromatini</taxon>
        <taxon>Aromia</taxon>
    </lineage>
</organism>
<feature type="domain" description="EF-hand" evidence="2">
    <location>
        <begin position="260"/>
        <end position="295"/>
    </location>
</feature>
<dbReference type="PROSITE" id="PS50222">
    <property type="entry name" value="EF_HAND_2"/>
    <property type="match status" value="1"/>
</dbReference>
<evidence type="ECO:0000259" key="2">
    <source>
        <dbReference type="PROSITE" id="PS50222"/>
    </source>
</evidence>
<gene>
    <name evidence="3" type="ORF">NQ318_004885</name>
</gene>
<dbReference type="PANTHER" id="PTHR21847:SF1">
    <property type="entry name" value="EF-HAND CALCIUM-BINDING DOMAIN-CONTAINING PROTEIN 10"/>
    <property type="match status" value="1"/>
</dbReference>
<dbReference type="Pfam" id="PF24548">
    <property type="entry name" value="EF_EFCAB10_C"/>
    <property type="match status" value="1"/>
</dbReference>
<evidence type="ECO:0000256" key="1">
    <source>
        <dbReference type="SAM" id="MobiDB-lite"/>
    </source>
</evidence>
<sequence>MSKTSVEKNESKTSHTQTSETSEKKLGESSKSTLDEFTVGDHTSAEEEKAATVEEDHTRSTFFNQKYIKTTYAEYKQQKLRDEPLFSEVLTLDHDQKDVNVDLQSTDEPSILVTGFGIRNLESLQNALREDQRRSSGGLSTSYSKRSSETETERSSITTDTSAQRLQLQYLLGLDAETEEEHLEEALAEEVEEEEYVYSASKSIKAAQKYLRVHRIFDFFQVIIAHLLSAMPDNPIEFILVYLNRCLSYRSGLGRPPLLYEEKHIEQLCKLMDRMNTGFIEEDQYHKAMTTLGICEYNKKPPLSTEGLVTSDFFIQEALDSETAIFDDLIRRRWIGGKPPSEPRSLDILTKRDSGPYFIPSDLIIKARQFQVQNLDKIVEGEEGYGVMGE</sequence>
<feature type="region of interest" description="Disordered" evidence="1">
    <location>
        <begin position="1"/>
        <end position="57"/>
    </location>
</feature>
<name>A0AAV8Z0A6_9CUCU</name>
<dbReference type="InterPro" id="IPR039879">
    <property type="entry name" value="EFC10"/>
</dbReference>
<proteinExistence type="predicted"/>
<feature type="compositionally biased region" description="Basic and acidic residues" evidence="1">
    <location>
        <begin position="43"/>
        <end position="57"/>
    </location>
</feature>
<comment type="caution">
    <text evidence="3">The sequence shown here is derived from an EMBL/GenBank/DDBJ whole genome shotgun (WGS) entry which is preliminary data.</text>
</comment>
<dbReference type="InterPro" id="IPR056587">
    <property type="entry name" value="EF_EFCAB10_C"/>
</dbReference>
<accession>A0AAV8Z0A6</accession>